<dbReference type="AlphaFoldDB" id="A0A1J1LPV6"/>
<keyword evidence="1" id="KW-0812">Transmembrane</keyword>
<feature type="transmembrane region" description="Helical" evidence="1">
    <location>
        <begin position="12"/>
        <end position="33"/>
    </location>
</feature>
<evidence type="ECO:0000313" key="3">
    <source>
        <dbReference type="Proteomes" id="UP000184315"/>
    </source>
</evidence>
<keyword evidence="3" id="KW-1185">Reference proteome</keyword>
<evidence type="ECO:0000313" key="2">
    <source>
        <dbReference type="EMBL" id="CUR34262.1"/>
    </source>
</evidence>
<gene>
    <name evidence="2" type="ORF">PL9214640269</name>
</gene>
<protein>
    <submittedName>
        <fullName evidence="2">Uncharacterized protein</fullName>
    </submittedName>
</protein>
<evidence type="ECO:0000256" key="1">
    <source>
        <dbReference type="SAM" id="Phobius"/>
    </source>
</evidence>
<keyword evidence="1" id="KW-0472">Membrane</keyword>
<dbReference type="EMBL" id="CZDF01000171">
    <property type="protein sequence ID" value="CUR34262.1"/>
    <property type="molecule type" value="Genomic_DNA"/>
</dbReference>
<sequence>MEVLQQLTIVDILVLVAFSLLIIFTGGVIYLTLAEWRDRRRREEEKRLR</sequence>
<name>A0A1J1LPV6_9CYAN</name>
<dbReference type="RefSeq" id="WP_186440431.1">
    <property type="nucleotide sequence ID" value="NZ_LN889812.1"/>
</dbReference>
<reference evidence="3" key="1">
    <citation type="submission" date="2015-10" db="EMBL/GenBank/DDBJ databases">
        <authorList>
            <person name="Regsiter A."/>
            <person name="william w."/>
        </authorList>
    </citation>
    <scope>NUCLEOTIDE SEQUENCE [LARGE SCALE GENOMIC DNA]</scope>
</reference>
<dbReference type="Proteomes" id="UP000184315">
    <property type="component" value="Unassembled WGS sequence"/>
</dbReference>
<proteinExistence type="predicted"/>
<organism evidence="2 3">
    <name type="scientific">Planktothrix tepida PCC 9214</name>
    <dbReference type="NCBI Taxonomy" id="671072"/>
    <lineage>
        <taxon>Bacteria</taxon>
        <taxon>Bacillati</taxon>
        <taxon>Cyanobacteriota</taxon>
        <taxon>Cyanophyceae</taxon>
        <taxon>Oscillatoriophycideae</taxon>
        <taxon>Oscillatoriales</taxon>
        <taxon>Microcoleaceae</taxon>
        <taxon>Planktothrix</taxon>
    </lineage>
</organism>
<accession>A0A1J1LPV6</accession>
<keyword evidence="1" id="KW-1133">Transmembrane helix</keyword>